<evidence type="ECO:0000259" key="1">
    <source>
        <dbReference type="Pfam" id="PF11706"/>
    </source>
</evidence>
<dbReference type="InterPro" id="IPR023286">
    <property type="entry name" value="ABATE_dom_sf"/>
</dbReference>
<dbReference type="PANTHER" id="PTHR35525:SF3">
    <property type="entry name" value="BLL6575 PROTEIN"/>
    <property type="match status" value="1"/>
</dbReference>
<organism evidence="2 3">
    <name type="scientific">Pendulispora albinea</name>
    <dbReference type="NCBI Taxonomy" id="2741071"/>
    <lineage>
        <taxon>Bacteria</taxon>
        <taxon>Pseudomonadati</taxon>
        <taxon>Myxococcota</taxon>
        <taxon>Myxococcia</taxon>
        <taxon>Myxococcales</taxon>
        <taxon>Sorangiineae</taxon>
        <taxon>Pendulisporaceae</taxon>
        <taxon>Pendulispora</taxon>
    </lineage>
</organism>
<gene>
    <name evidence="2" type="ORF">LZC94_19870</name>
</gene>
<dbReference type="Pfam" id="PF11706">
    <property type="entry name" value="zf-CGNR"/>
    <property type="match status" value="1"/>
</dbReference>
<protein>
    <submittedName>
        <fullName evidence="2">CGNR zinc finger domain-containing protein</fullName>
    </submittedName>
</protein>
<name>A0ABZ2MAE2_9BACT</name>
<keyword evidence="3" id="KW-1185">Reference proteome</keyword>
<reference evidence="2 3" key="1">
    <citation type="submission" date="2021-12" db="EMBL/GenBank/DDBJ databases">
        <title>Discovery of the Pendulisporaceae a myxobacterial family with distinct sporulation behavior and unique specialized metabolism.</title>
        <authorList>
            <person name="Garcia R."/>
            <person name="Popoff A."/>
            <person name="Bader C.D."/>
            <person name="Loehr J."/>
            <person name="Walesch S."/>
            <person name="Walt C."/>
            <person name="Boldt J."/>
            <person name="Bunk B."/>
            <person name="Haeckl F.J.F.P.J."/>
            <person name="Gunesch A.P."/>
            <person name="Birkelbach J."/>
            <person name="Nuebel U."/>
            <person name="Pietschmann T."/>
            <person name="Bach T."/>
            <person name="Mueller R."/>
        </authorList>
    </citation>
    <scope>NUCLEOTIDE SEQUENCE [LARGE SCALE GENOMIC DNA]</scope>
    <source>
        <strain evidence="2 3">MSr11954</strain>
    </source>
</reference>
<dbReference type="SUPFAM" id="SSF160904">
    <property type="entry name" value="Jann2411-like"/>
    <property type="match status" value="1"/>
</dbReference>
<evidence type="ECO:0000313" key="2">
    <source>
        <dbReference type="EMBL" id="WXB19473.1"/>
    </source>
</evidence>
<dbReference type="InterPro" id="IPR010852">
    <property type="entry name" value="ABATE"/>
</dbReference>
<feature type="domain" description="Zinc finger CGNR" evidence="1">
    <location>
        <begin position="137"/>
        <end position="179"/>
    </location>
</feature>
<sequence length="183" mass="20434">MRRQATFAVELVNLATPGERQSHPYEPAKGRTLRRRFSEHLSPPWSAMLADVPKAGARLTRVANALRAAFTAQTPAEAAAVLNVLMRRYRTRPYLTDDFDEPFHLHFHGHGLTAVESLAGELAVGLALMMDTYGQKRFGVCEAHACDRVYADFTRNGSRCYCSDACSARSKMAAYRRRQAGEE</sequence>
<dbReference type="Proteomes" id="UP001370348">
    <property type="component" value="Chromosome"/>
</dbReference>
<accession>A0ABZ2MAE2</accession>
<dbReference type="Gene3D" id="1.10.3300.10">
    <property type="entry name" value="Jann2411-like domain"/>
    <property type="match status" value="1"/>
</dbReference>
<dbReference type="EMBL" id="CP089984">
    <property type="protein sequence ID" value="WXB19473.1"/>
    <property type="molecule type" value="Genomic_DNA"/>
</dbReference>
<dbReference type="RefSeq" id="WP_394829088.1">
    <property type="nucleotide sequence ID" value="NZ_CP089984.1"/>
</dbReference>
<evidence type="ECO:0000313" key="3">
    <source>
        <dbReference type="Proteomes" id="UP001370348"/>
    </source>
</evidence>
<dbReference type="PANTHER" id="PTHR35525">
    <property type="entry name" value="BLL6575 PROTEIN"/>
    <property type="match status" value="1"/>
</dbReference>
<proteinExistence type="predicted"/>
<dbReference type="InterPro" id="IPR021005">
    <property type="entry name" value="Znf_CGNR"/>
</dbReference>